<comment type="caution">
    <text evidence="2">The sequence shown here is derived from an EMBL/GenBank/DDBJ whole genome shotgun (WGS) entry which is preliminary data.</text>
</comment>
<dbReference type="AlphaFoldDB" id="A0A834K1X1"/>
<feature type="region of interest" description="Disordered" evidence="1">
    <location>
        <begin position="69"/>
        <end position="88"/>
    </location>
</feature>
<evidence type="ECO:0000313" key="3">
    <source>
        <dbReference type="Proteomes" id="UP000614350"/>
    </source>
</evidence>
<organism evidence="2 3">
    <name type="scientific">Vespula vulgaris</name>
    <name type="common">Yellow jacket</name>
    <name type="synonym">Wasp</name>
    <dbReference type="NCBI Taxonomy" id="7454"/>
    <lineage>
        <taxon>Eukaryota</taxon>
        <taxon>Metazoa</taxon>
        <taxon>Ecdysozoa</taxon>
        <taxon>Arthropoda</taxon>
        <taxon>Hexapoda</taxon>
        <taxon>Insecta</taxon>
        <taxon>Pterygota</taxon>
        <taxon>Neoptera</taxon>
        <taxon>Endopterygota</taxon>
        <taxon>Hymenoptera</taxon>
        <taxon>Apocrita</taxon>
        <taxon>Aculeata</taxon>
        <taxon>Vespoidea</taxon>
        <taxon>Vespidae</taxon>
        <taxon>Vespinae</taxon>
        <taxon>Vespula</taxon>
    </lineage>
</organism>
<dbReference type="EMBL" id="JACSEA010000006">
    <property type="protein sequence ID" value="KAF7398335.1"/>
    <property type="molecule type" value="Genomic_DNA"/>
</dbReference>
<sequence>MGTEHRYIRPKPEYEDLAGFLPYEAMNKNECELIAEYMKDVRNDVKYNLELHRKDFGKVFEACSHSPGLNSSGVESAGLQQQQPPRGGTWVGSTCDVLISSSLQSAGLQKQQPPRGGTWVGSTCRTSKSFEKQVVSSEWLRTSRLFQNPLSLIPMQLF</sequence>
<name>A0A834K1X1_VESVU</name>
<evidence type="ECO:0000313" key="2">
    <source>
        <dbReference type="EMBL" id="KAF7398335.1"/>
    </source>
</evidence>
<gene>
    <name evidence="2" type="ORF">HZH66_006232</name>
</gene>
<dbReference type="Proteomes" id="UP000614350">
    <property type="component" value="Unassembled WGS sequence"/>
</dbReference>
<accession>A0A834K1X1</accession>
<evidence type="ECO:0000256" key="1">
    <source>
        <dbReference type="SAM" id="MobiDB-lite"/>
    </source>
</evidence>
<reference evidence="2" key="1">
    <citation type="journal article" date="2020" name="G3 (Bethesda)">
        <title>High-Quality Assemblies for Three Invasive Social Wasps from the &lt;i&gt;Vespula&lt;/i&gt; Genus.</title>
        <authorList>
            <person name="Harrop T.W.R."/>
            <person name="Guhlin J."/>
            <person name="McLaughlin G.M."/>
            <person name="Permina E."/>
            <person name="Stockwell P."/>
            <person name="Gilligan J."/>
            <person name="Le Lec M.F."/>
            <person name="Gruber M.A.M."/>
            <person name="Quinn O."/>
            <person name="Lovegrove M."/>
            <person name="Duncan E.J."/>
            <person name="Remnant E.J."/>
            <person name="Van Eeckhoven J."/>
            <person name="Graham B."/>
            <person name="Knapp R.A."/>
            <person name="Langford K.W."/>
            <person name="Kronenberg Z."/>
            <person name="Press M.O."/>
            <person name="Eacker S.M."/>
            <person name="Wilson-Rankin E.E."/>
            <person name="Purcell J."/>
            <person name="Lester P.J."/>
            <person name="Dearden P.K."/>
        </authorList>
    </citation>
    <scope>NUCLEOTIDE SEQUENCE</scope>
    <source>
        <strain evidence="2">Marl-1</strain>
    </source>
</reference>
<protein>
    <submittedName>
        <fullName evidence="2">Uncharacterized protein</fullName>
    </submittedName>
</protein>
<feature type="compositionally biased region" description="Polar residues" evidence="1">
    <location>
        <begin position="69"/>
        <end position="84"/>
    </location>
</feature>
<keyword evidence="3" id="KW-1185">Reference proteome</keyword>
<proteinExistence type="predicted"/>